<dbReference type="Proteomes" id="UP001515641">
    <property type="component" value="Unassembled WGS sequence"/>
</dbReference>
<dbReference type="EMBL" id="JAAOMA010000063">
    <property type="protein sequence ID" value="NHR08482.1"/>
    <property type="molecule type" value="Genomic_DNA"/>
</dbReference>
<evidence type="ECO:0000313" key="3">
    <source>
        <dbReference type="Proteomes" id="UP001515641"/>
    </source>
</evidence>
<protein>
    <submittedName>
        <fullName evidence="2">SPOR domain-containing protein</fullName>
    </submittedName>
</protein>
<sequence length="69" mass="7312">MREQNQQDPDKTGGEAELNSKLKKRLMIAGGLVAVALAAIPLSDSFNKPKVEMTASSQSPSSGKIIKPC</sequence>
<reference evidence="2 3" key="1">
    <citation type="submission" date="2020-03" db="EMBL/GenBank/DDBJ databases">
        <title>Draft genome sequence of environmentally isolated cultures.</title>
        <authorList>
            <person name="Wilson H.S."/>
            <person name="De Leon M.E."/>
        </authorList>
    </citation>
    <scope>NUCLEOTIDE SEQUENCE [LARGE SCALE GENOMIC DNA]</scope>
    <source>
        <strain evidence="2 3">HSC-31F16</strain>
    </source>
</reference>
<feature type="transmembrane region" description="Helical" evidence="1">
    <location>
        <begin position="26"/>
        <end position="43"/>
    </location>
</feature>
<organism evidence="2 3">
    <name type="scientific">Chromobacterium fluminis</name>
    <dbReference type="NCBI Taxonomy" id="3044269"/>
    <lineage>
        <taxon>Bacteria</taxon>
        <taxon>Pseudomonadati</taxon>
        <taxon>Pseudomonadota</taxon>
        <taxon>Betaproteobacteria</taxon>
        <taxon>Neisseriales</taxon>
        <taxon>Chromobacteriaceae</taxon>
        <taxon>Chromobacterium</taxon>
    </lineage>
</organism>
<evidence type="ECO:0000313" key="2">
    <source>
        <dbReference type="EMBL" id="NHR08482.1"/>
    </source>
</evidence>
<accession>A0ABX0L9H8</accession>
<name>A0ABX0L9H8_9NEIS</name>
<keyword evidence="3" id="KW-1185">Reference proteome</keyword>
<keyword evidence="1" id="KW-0472">Membrane</keyword>
<keyword evidence="1" id="KW-0812">Transmembrane</keyword>
<gene>
    <name evidence="2" type="ORF">HA052_25160</name>
</gene>
<feature type="non-terminal residue" evidence="2">
    <location>
        <position position="69"/>
    </location>
</feature>
<keyword evidence="1" id="KW-1133">Transmembrane helix</keyword>
<proteinExistence type="predicted"/>
<evidence type="ECO:0000256" key="1">
    <source>
        <dbReference type="SAM" id="Phobius"/>
    </source>
</evidence>
<comment type="caution">
    <text evidence="2">The sequence shown here is derived from an EMBL/GenBank/DDBJ whole genome shotgun (WGS) entry which is preliminary data.</text>
</comment>